<evidence type="ECO:0008006" key="3">
    <source>
        <dbReference type="Google" id="ProtNLM"/>
    </source>
</evidence>
<dbReference type="SUPFAM" id="SSF56219">
    <property type="entry name" value="DNase I-like"/>
    <property type="match status" value="1"/>
</dbReference>
<evidence type="ECO:0000313" key="1">
    <source>
        <dbReference type="EMBL" id="KAI0526848.1"/>
    </source>
</evidence>
<name>A0A8T3C3Q4_DENNO</name>
<dbReference type="PANTHER" id="PTHR33710">
    <property type="entry name" value="BNAC02G09200D PROTEIN"/>
    <property type="match status" value="1"/>
</dbReference>
<sequence length="174" mass="19582">MLFPCLVVVGIFSMYLSVGLAGGILVSWDNSLASFTVLDSSPQFVIGELDVLKKGRWRIAIIYGSKDVYVRRLLWEKLETFSGTDLPMVIGGDFNCLLTKEDKRGGRRFSFSIGPREMKSFLTSNDLHEVGYVGPKYTWSNNKLGADRILERLDRCFLNSSAISLGHRMVVRHP</sequence>
<dbReference type="InterPro" id="IPR036691">
    <property type="entry name" value="Endo/exonu/phosph_ase_sf"/>
</dbReference>
<organism evidence="1 2">
    <name type="scientific">Dendrobium nobile</name>
    <name type="common">Orchid</name>
    <dbReference type="NCBI Taxonomy" id="94219"/>
    <lineage>
        <taxon>Eukaryota</taxon>
        <taxon>Viridiplantae</taxon>
        <taxon>Streptophyta</taxon>
        <taxon>Embryophyta</taxon>
        <taxon>Tracheophyta</taxon>
        <taxon>Spermatophyta</taxon>
        <taxon>Magnoliopsida</taxon>
        <taxon>Liliopsida</taxon>
        <taxon>Asparagales</taxon>
        <taxon>Orchidaceae</taxon>
        <taxon>Epidendroideae</taxon>
        <taxon>Malaxideae</taxon>
        <taxon>Dendrobiinae</taxon>
        <taxon>Dendrobium</taxon>
    </lineage>
</organism>
<dbReference type="SMR" id="A0A8T3C3Q4"/>
<accession>A0A8T3C3Q4</accession>
<comment type="caution">
    <text evidence="1">The sequence shown here is derived from an EMBL/GenBank/DDBJ whole genome shotgun (WGS) entry which is preliminary data.</text>
</comment>
<dbReference type="Proteomes" id="UP000829196">
    <property type="component" value="Unassembled WGS sequence"/>
</dbReference>
<keyword evidence="2" id="KW-1185">Reference proteome</keyword>
<proteinExistence type="predicted"/>
<dbReference type="AlphaFoldDB" id="A0A8T3C3Q4"/>
<dbReference type="Gene3D" id="3.60.10.10">
    <property type="entry name" value="Endonuclease/exonuclease/phosphatase"/>
    <property type="match status" value="1"/>
</dbReference>
<dbReference type="EMBL" id="JAGYWB010000003">
    <property type="protein sequence ID" value="KAI0526848.1"/>
    <property type="molecule type" value="Genomic_DNA"/>
</dbReference>
<gene>
    <name evidence="1" type="ORF">KFK09_002440</name>
</gene>
<dbReference type="PANTHER" id="PTHR33710:SF71">
    <property type="entry name" value="ENDONUCLEASE_EXONUCLEASE_PHOSPHATASE DOMAIN-CONTAINING PROTEIN"/>
    <property type="match status" value="1"/>
</dbReference>
<reference evidence="1" key="1">
    <citation type="journal article" date="2022" name="Front. Genet.">
        <title>Chromosome-Scale Assembly of the Dendrobium nobile Genome Provides Insights Into the Molecular Mechanism of the Biosynthesis of the Medicinal Active Ingredient of Dendrobium.</title>
        <authorList>
            <person name="Xu Q."/>
            <person name="Niu S.-C."/>
            <person name="Li K.-L."/>
            <person name="Zheng P.-J."/>
            <person name="Zhang X.-J."/>
            <person name="Jia Y."/>
            <person name="Liu Y."/>
            <person name="Niu Y.-X."/>
            <person name="Yu L.-H."/>
            <person name="Chen D.-F."/>
            <person name="Zhang G.-Q."/>
        </authorList>
    </citation>
    <scope>NUCLEOTIDE SEQUENCE</scope>
    <source>
        <tissue evidence="1">Leaf</tissue>
    </source>
</reference>
<evidence type="ECO:0000313" key="2">
    <source>
        <dbReference type="Proteomes" id="UP000829196"/>
    </source>
</evidence>
<protein>
    <recommendedName>
        <fullName evidence="3">Endonuclease/exonuclease/phosphatase domain-containing protein</fullName>
    </recommendedName>
</protein>
<dbReference type="OrthoDB" id="786811at2759"/>